<protein>
    <submittedName>
        <fullName evidence="1">Uncharacterized protein</fullName>
    </submittedName>
</protein>
<dbReference type="EMBL" id="CADCWF010000189">
    <property type="protein sequence ID" value="CAA9563910.1"/>
    <property type="molecule type" value="Genomic_DNA"/>
</dbReference>
<gene>
    <name evidence="1" type="ORF">AVDCRST_MAG59-2844</name>
</gene>
<name>A0A6J4V3S2_9BACT</name>
<sequence>MTNRGPVSIPSSRASSGGPYEVMLGLDRLVTQWMILVTA</sequence>
<accession>A0A6J4V3S2</accession>
<dbReference type="AlphaFoldDB" id="A0A6J4V3S2"/>
<proteinExistence type="predicted"/>
<reference evidence="1" key="1">
    <citation type="submission" date="2020-02" db="EMBL/GenBank/DDBJ databases">
        <authorList>
            <person name="Meier V. D."/>
        </authorList>
    </citation>
    <scope>NUCLEOTIDE SEQUENCE</scope>
    <source>
        <strain evidence="1">AVDCRST_MAG59</strain>
    </source>
</reference>
<organism evidence="1">
    <name type="scientific">uncultured Thermomicrobiales bacterium</name>
    <dbReference type="NCBI Taxonomy" id="1645740"/>
    <lineage>
        <taxon>Bacteria</taxon>
        <taxon>Pseudomonadati</taxon>
        <taxon>Thermomicrobiota</taxon>
        <taxon>Thermomicrobia</taxon>
        <taxon>Thermomicrobiales</taxon>
        <taxon>environmental samples</taxon>
    </lineage>
</organism>
<evidence type="ECO:0000313" key="1">
    <source>
        <dbReference type="EMBL" id="CAA9563910.1"/>
    </source>
</evidence>